<reference evidence="1 2" key="1">
    <citation type="journal article" date="2006" name="Nature">
        <title>Global trends of whole-genome duplications revealed by the ciliate Paramecium tetraurelia.</title>
        <authorList>
            <consortium name="Genoscope"/>
            <person name="Aury J.-M."/>
            <person name="Jaillon O."/>
            <person name="Duret L."/>
            <person name="Noel B."/>
            <person name="Jubin C."/>
            <person name="Porcel B.M."/>
            <person name="Segurens B."/>
            <person name="Daubin V."/>
            <person name="Anthouard V."/>
            <person name="Aiach N."/>
            <person name="Arnaiz O."/>
            <person name="Billaut A."/>
            <person name="Beisson J."/>
            <person name="Blanc I."/>
            <person name="Bouhouche K."/>
            <person name="Camara F."/>
            <person name="Duharcourt S."/>
            <person name="Guigo R."/>
            <person name="Gogendeau D."/>
            <person name="Katinka M."/>
            <person name="Keller A.-M."/>
            <person name="Kissmehl R."/>
            <person name="Klotz C."/>
            <person name="Koll F."/>
            <person name="Le Moue A."/>
            <person name="Lepere C."/>
            <person name="Malinsky S."/>
            <person name="Nowacki M."/>
            <person name="Nowak J.K."/>
            <person name="Plattner H."/>
            <person name="Poulain J."/>
            <person name="Ruiz F."/>
            <person name="Serrano V."/>
            <person name="Zagulski M."/>
            <person name="Dessen P."/>
            <person name="Betermier M."/>
            <person name="Weissenbach J."/>
            <person name="Scarpelli C."/>
            <person name="Schachter V."/>
            <person name="Sperling L."/>
            <person name="Meyer E."/>
            <person name="Cohen J."/>
            <person name="Wincker P."/>
        </authorList>
    </citation>
    <scope>NUCLEOTIDE SEQUENCE [LARGE SCALE GENOMIC DNA]</scope>
    <source>
        <strain evidence="1 2">Stock d4-2</strain>
    </source>
</reference>
<dbReference type="HOGENOM" id="CLU_1953000_0_0_1"/>
<gene>
    <name evidence="1" type="ORF">GSPATT00028246001</name>
</gene>
<dbReference type="AlphaFoldDB" id="A0BF94"/>
<evidence type="ECO:0000313" key="1">
    <source>
        <dbReference type="EMBL" id="CAK57211.1"/>
    </source>
</evidence>
<proteinExistence type="predicted"/>
<dbReference type="InParanoid" id="A0BF94"/>
<protein>
    <submittedName>
        <fullName evidence="1">Uncharacterized protein</fullName>
    </submittedName>
</protein>
<dbReference type="OMA" id="THIDCKL"/>
<evidence type="ECO:0000313" key="2">
    <source>
        <dbReference type="Proteomes" id="UP000000600"/>
    </source>
</evidence>
<name>A0BF94_PARTE</name>
<dbReference type="EMBL" id="CT867990">
    <property type="protein sequence ID" value="CAK57211.1"/>
    <property type="molecule type" value="Genomic_DNA"/>
</dbReference>
<dbReference type="GeneID" id="5010393"/>
<sequence>MNKKQSHLQGWEEYSYQNTYTNQLKFLSESLNYANTVPTHIDCKLHQSVSPKKNRIFQCYVKNSLLIDNAYTVSQRQHYLQGNFIKKAQFSPKKQLKRNYIGPILQQIRIYQKTKYIGKNDSIIKQVTR</sequence>
<dbReference type="OrthoDB" id="291749at2759"/>
<dbReference type="KEGG" id="ptm:GSPATT00028246001"/>
<keyword evidence="2" id="KW-1185">Reference proteome</keyword>
<accession>A0BF94</accession>
<dbReference type="RefSeq" id="XP_001424609.1">
    <property type="nucleotide sequence ID" value="XM_001424572.1"/>
</dbReference>
<dbReference type="Proteomes" id="UP000000600">
    <property type="component" value="Unassembled WGS sequence"/>
</dbReference>
<organism evidence="1 2">
    <name type="scientific">Paramecium tetraurelia</name>
    <dbReference type="NCBI Taxonomy" id="5888"/>
    <lineage>
        <taxon>Eukaryota</taxon>
        <taxon>Sar</taxon>
        <taxon>Alveolata</taxon>
        <taxon>Ciliophora</taxon>
        <taxon>Intramacronucleata</taxon>
        <taxon>Oligohymenophorea</taxon>
        <taxon>Peniculida</taxon>
        <taxon>Parameciidae</taxon>
        <taxon>Paramecium</taxon>
    </lineage>
</organism>